<dbReference type="Proteomes" id="UP000642673">
    <property type="component" value="Unassembled WGS sequence"/>
</dbReference>
<dbReference type="RefSeq" id="WP_190184064.1">
    <property type="nucleotide sequence ID" value="NZ_BMVP01000003.1"/>
</dbReference>
<protein>
    <submittedName>
        <fullName evidence="2">Uncharacterized protein</fullName>
    </submittedName>
</protein>
<keyword evidence="3" id="KW-1185">Reference proteome</keyword>
<evidence type="ECO:0000313" key="3">
    <source>
        <dbReference type="Proteomes" id="UP000642673"/>
    </source>
</evidence>
<evidence type="ECO:0000256" key="1">
    <source>
        <dbReference type="SAM" id="MobiDB-lite"/>
    </source>
</evidence>
<reference evidence="3" key="1">
    <citation type="journal article" date="2019" name="Int. J. Syst. Evol. Microbiol.">
        <title>The Global Catalogue of Microorganisms (GCM) 10K type strain sequencing project: providing services to taxonomists for standard genome sequencing and annotation.</title>
        <authorList>
            <consortium name="The Broad Institute Genomics Platform"/>
            <consortium name="The Broad Institute Genome Sequencing Center for Infectious Disease"/>
            <person name="Wu L."/>
            <person name="Ma J."/>
        </authorList>
    </citation>
    <scope>NUCLEOTIDE SEQUENCE [LARGE SCALE GENOMIC DNA]</scope>
    <source>
        <strain evidence="3">JCM 4738</strain>
    </source>
</reference>
<feature type="region of interest" description="Disordered" evidence="1">
    <location>
        <begin position="26"/>
        <end position="45"/>
    </location>
</feature>
<proteinExistence type="predicted"/>
<sequence length="55" mass="5814">MAEAGPDRTPTLDPVPAPLIDWFAEGAATPGSRPTPFPTGDPGRLDHYFTLVPPV</sequence>
<comment type="caution">
    <text evidence="2">The sequence shown here is derived from an EMBL/GenBank/DDBJ whole genome shotgun (WGS) entry which is preliminary data.</text>
</comment>
<organism evidence="2 3">
    <name type="scientific">Streptomyces cirratus</name>
    <dbReference type="NCBI Taxonomy" id="68187"/>
    <lineage>
        <taxon>Bacteria</taxon>
        <taxon>Bacillati</taxon>
        <taxon>Actinomycetota</taxon>
        <taxon>Actinomycetes</taxon>
        <taxon>Kitasatosporales</taxon>
        <taxon>Streptomycetaceae</taxon>
        <taxon>Streptomyces</taxon>
    </lineage>
</organism>
<name>A0ABQ3ERF9_9ACTN</name>
<evidence type="ECO:0000313" key="2">
    <source>
        <dbReference type="EMBL" id="GHB53438.1"/>
    </source>
</evidence>
<accession>A0ABQ3ERF9</accession>
<gene>
    <name evidence="2" type="ORF">GCM10010347_24350</name>
</gene>
<dbReference type="EMBL" id="BMVP01000003">
    <property type="protein sequence ID" value="GHB53438.1"/>
    <property type="molecule type" value="Genomic_DNA"/>
</dbReference>